<reference evidence="1" key="1">
    <citation type="submission" date="2022-12" db="EMBL/GenBank/DDBJ databases">
        <title>Clostridium sp. nov., isolated from industrial wastewater.</title>
        <authorList>
            <person name="Jiayan W."/>
        </authorList>
    </citation>
    <scope>NUCLEOTIDE SEQUENCE</scope>
    <source>
        <strain evidence="1">ZC22-4</strain>
    </source>
</reference>
<evidence type="ECO:0000313" key="2">
    <source>
        <dbReference type="Proteomes" id="UP001144612"/>
    </source>
</evidence>
<dbReference type="EMBL" id="JAPQFJ010000008">
    <property type="protein sequence ID" value="MCY6958896.1"/>
    <property type="molecule type" value="Genomic_DNA"/>
</dbReference>
<evidence type="ECO:0008006" key="3">
    <source>
        <dbReference type="Google" id="ProtNLM"/>
    </source>
</evidence>
<sequence length="242" mass="27943">MSNGFTKIDNEIIESESLSFEAKGVYMTLARFISIPNFKINKMHVKSVTGLGEIRFNRAWKELKENKILIQKKKSVNGKFQYEYTLKNKSLESINPKIEKIAATVKEHVDNDGNVPLKGQMSVDDVLQNKEEDMIVTHEDVKKVVQETEFNDVQAKELLKVARNDVTKVIKAYKYTIHKKGIKNIYAYSRWIIKNNNVLSISSGPNINGPKVDSFNNYHQRIYDYEKLEMALLYGESYELPI</sequence>
<dbReference type="RefSeq" id="WP_268061309.1">
    <property type="nucleotide sequence ID" value="NZ_JAPQFJ010000008.1"/>
</dbReference>
<dbReference type="Proteomes" id="UP001144612">
    <property type="component" value="Unassembled WGS sequence"/>
</dbReference>
<evidence type="ECO:0000313" key="1">
    <source>
        <dbReference type="EMBL" id="MCY6958896.1"/>
    </source>
</evidence>
<proteinExistence type="predicted"/>
<gene>
    <name evidence="1" type="ORF">OW729_09800</name>
</gene>
<name>A0ABT4DCE1_9CLOT</name>
<keyword evidence="2" id="KW-1185">Reference proteome</keyword>
<accession>A0ABT4DCE1</accession>
<comment type="caution">
    <text evidence="1">The sequence shown here is derived from an EMBL/GenBank/DDBJ whole genome shotgun (WGS) entry which is preliminary data.</text>
</comment>
<protein>
    <recommendedName>
        <fullName evidence="3">Helix-turn-helix domain-containing protein</fullName>
    </recommendedName>
</protein>
<organism evidence="1 2">
    <name type="scientific">Clostridium brassicae</name>
    <dbReference type="NCBI Taxonomy" id="2999072"/>
    <lineage>
        <taxon>Bacteria</taxon>
        <taxon>Bacillati</taxon>
        <taxon>Bacillota</taxon>
        <taxon>Clostridia</taxon>
        <taxon>Eubacteriales</taxon>
        <taxon>Clostridiaceae</taxon>
        <taxon>Clostridium</taxon>
    </lineage>
</organism>